<dbReference type="Proteomes" id="UP000032025">
    <property type="component" value="Unassembled WGS sequence"/>
</dbReference>
<comment type="subcellular location">
    <subcellularLocation>
        <location evidence="1">Cell outer membrane</location>
    </subcellularLocation>
</comment>
<dbReference type="Gene3D" id="3.30.1330.60">
    <property type="entry name" value="OmpA-like domain"/>
    <property type="match status" value="1"/>
</dbReference>
<organism evidence="7 8">
    <name type="scientific">Sphingomonas paucimobilis NBRC 13935</name>
    <dbReference type="NCBI Taxonomy" id="1219050"/>
    <lineage>
        <taxon>Bacteria</taxon>
        <taxon>Pseudomonadati</taxon>
        <taxon>Pseudomonadota</taxon>
        <taxon>Alphaproteobacteria</taxon>
        <taxon>Sphingomonadales</taxon>
        <taxon>Sphingomonadaceae</taxon>
        <taxon>Sphingomonas</taxon>
    </lineage>
</organism>
<evidence type="ECO:0000256" key="5">
    <source>
        <dbReference type="SAM" id="MobiDB-lite"/>
    </source>
</evidence>
<dbReference type="PROSITE" id="PS51257">
    <property type="entry name" value="PROKAR_LIPOPROTEIN"/>
    <property type="match status" value="1"/>
</dbReference>
<proteinExistence type="predicted"/>
<dbReference type="Pfam" id="PF00691">
    <property type="entry name" value="OmpA"/>
    <property type="match status" value="1"/>
</dbReference>
<keyword evidence="8" id="KW-1185">Reference proteome</keyword>
<gene>
    <name evidence="7" type="ORF">SP6_23_00620</name>
</gene>
<evidence type="ECO:0000256" key="1">
    <source>
        <dbReference type="ARBA" id="ARBA00004442"/>
    </source>
</evidence>
<feature type="region of interest" description="Disordered" evidence="5">
    <location>
        <begin position="94"/>
        <end position="124"/>
    </location>
</feature>
<dbReference type="CDD" id="cd07185">
    <property type="entry name" value="OmpA_C-like"/>
    <property type="match status" value="1"/>
</dbReference>
<protein>
    <submittedName>
        <fullName evidence="7">DNA, contig: SP623</fullName>
    </submittedName>
</protein>
<feature type="region of interest" description="Disordered" evidence="5">
    <location>
        <begin position="146"/>
        <end position="179"/>
    </location>
</feature>
<evidence type="ECO:0000256" key="4">
    <source>
        <dbReference type="PROSITE-ProRule" id="PRU00473"/>
    </source>
</evidence>
<dbReference type="InterPro" id="IPR036737">
    <property type="entry name" value="OmpA-like_sf"/>
</dbReference>
<reference evidence="7 8" key="1">
    <citation type="submission" date="2014-08" db="EMBL/GenBank/DDBJ databases">
        <title>Whole genome shotgun sequence of Sphingomonas paucimobilis NBRC 13935.</title>
        <authorList>
            <person name="Hosoyama A."/>
            <person name="Hashimoto M."/>
            <person name="Hosoyama Y."/>
            <person name="Noguchi M."/>
            <person name="Uohara A."/>
            <person name="Ohji S."/>
            <person name="Katano-Makiyama Y."/>
            <person name="Ichikawa N."/>
            <person name="Kimura A."/>
            <person name="Yamazoe A."/>
            <person name="Fujita N."/>
        </authorList>
    </citation>
    <scope>NUCLEOTIDE SEQUENCE [LARGE SCALE GENOMIC DNA]</scope>
    <source>
        <strain evidence="7 8">NBRC 13935</strain>
    </source>
</reference>
<accession>A0A0C9NBL8</accession>
<dbReference type="SUPFAM" id="SSF103088">
    <property type="entry name" value="OmpA-like"/>
    <property type="match status" value="1"/>
</dbReference>
<evidence type="ECO:0000313" key="7">
    <source>
        <dbReference type="EMBL" id="GAN13662.1"/>
    </source>
</evidence>
<feature type="compositionally biased region" description="Basic and acidic residues" evidence="5">
    <location>
        <begin position="169"/>
        <end position="179"/>
    </location>
</feature>
<dbReference type="AlphaFoldDB" id="A0A0C9NBL8"/>
<dbReference type="EMBL" id="BBJS01000023">
    <property type="protein sequence ID" value="GAN13662.1"/>
    <property type="molecule type" value="Genomic_DNA"/>
</dbReference>
<dbReference type="InterPro" id="IPR006665">
    <property type="entry name" value="OmpA-like"/>
</dbReference>
<dbReference type="InterPro" id="IPR006664">
    <property type="entry name" value="OMP_bac"/>
</dbReference>
<dbReference type="GO" id="GO:0009279">
    <property type="term" value="C:cell outer membrane"/>
    <property type="evidence" value="ECO:0007669"/>
    <property type="project" value="UniProtKB-SubCell"/>
</dbReference>
<evidence type="ECO:0000256" key="2">
    <source>
        <dbReference type="ARBA" id="ARBA00023136"/>
    </source>
</evidence>
<dbReference type="PROSITE" id="PS51123">
    <property type="entry name" value="OMPA_2"/>
    <property type="match status" value="1"/>
</dbReference>
<dbReference type="GeneID" id="78527320"/>
<sequence>MRLRLGAWGMMAGLATMLSGCGEGGEVARQAGSNGTSIELPIPEPSPGATARSAAKPPAQPDASATTIGFPEGGAELDREAKAALDRLAADPAVRQGHLILRGHSDSDGDDAGNRRMSRQRAEAARDYLAGKGIASARMKVIALGETRPIAPNAKPDGTDDSAGRARNRRVEIELDRAN</sequence>
<feature type="region of interest" description="Disordered" evidence="5">
    <location>
        <begin position="25"/>
        <end position="72"/>
    </location>
</feature>
<dbReference type="PANTHER" id="PTHR30329">
    <property type="entry name" value="STATOR ELEMENT OF FLAGELLAR MOTOR COMPLEX"/>
    <property type="match status" value="1"/>
</dbReference>
<evidence type="ECO:0000313" key="8">
    <source>
        <dbReference type="Proteomes" id="UP000032025"/>
    </source>
</evidence>
<dbReference type="RefSeq" id="WP_082052462.1">
    <property type="nucleotide sequence ID" value="NZ_BBJS01000023.1"/>
</dbReference>
<feature type="domain" description="OmpA-like" evidence="6">
    <location>
        <begin position="57"/>
        <end position="179"/>
    </location>
</feature>
<dbReference type="PRINTS" id="PR01021">
    <property type="entry name" value="OMPADOMAIN"/>
</dbReference>
<keyword evidence="2 4" id="KW-0472">Membrane</keyword>
<evidence type="ECO:0000256" key="3">
    <source>
        <dbReference type="ARBA" id="ARBA00023237"/>
    </source>
</evidence>
<comment type="caution">
    <text evidence="7">The sequence shown here is derived from an EMBL/GenBank/DDBJ whole genome shotgun (WGS) entry which is preliminary data.</text>
</comment>
<dbReference type="PANTHER" id="PTHR30329:SF21">
    <property type="entry name" value="LIPOPROTEIN YIAD-RELATED"/>
    <property type="match status" value="1"/>
</dbReference>
<name>A0A0C9NBL8_SPHPI</name>
<evidence type="ECO:0000259" key="6">
    <source>
        <dbReference type="PROSITE" id="PS51123"/>
    </source>
</evidence>
<dbReference type="InterPro" id="IPR050330">
    <property type="entry name" value="Bact_OuterMem_StrucFunc"/>
</dbReference>
<keyword evidence="3" id="KW-0998">Cell outer membrane</keyword>